<accession>A0A6C0AS70</accession>
<dbReference type="AlphaFoldDB" id="A0A6C0AS70"/>
<sequence length="115" mass="13579">MKFPLPIDLVVKILEFDNIIKYRNGKFMNQIQVDKDVVSLLENIPKKHKYFTGMNRCYWNSFVELYANHGRKKLILEYNNYLSNYDSTGKLVQNNITFSFITKGILKPSLSKKDH</sequence>
<reference evidence="1" key="1">
    <citation type="journal article" date="2020" name="Nature">
        <title>Giant virus diversity and host interactions through global metagenomics.</title>
        <authorList>
            <person name="Schulz F."/>
            <person name="Roux S."/>
            <person name="Paez-Espino D."/>
            <person name="Jungbluth S."/>
            <person name="Walsh D.A."/>
            <person name="Denef V.J."/>
            <person name="McMahon K.D."/>
            <person name="Konstantinidis K.T."/>
            <person name="Eloe-Fadrosh E.A."/>
            <person name="Kyrpides N.C."/>
            <person name="Woyke T."/>
        </authorList>
    </citation>
    <scope>NUCLEOTIDE SEQUENCE</scope>
    <source>
        <strain evidence="1">GVMAG-S-1101171-111</strain>
    </source>
</reference>
<evidence type="ECO:0000313" key="1">
    <source>
        <dbReference type="EMBL" id="QHS82759.1"/>
    </source>
</evidence>
<protein>
    <submittedName>
        <fullName evidence="1">Uncharacterized protein</fullName>
    </submittedName>
</protein>
<dbReference type="EMBL" id="MN740805">
    <property type="protein sequence ID" value="QHS82759.1"/>
    <property type="molecule type" value="Genomic_DNA"/>
</dbReference>
<proteinExistence type="predicted"/>
<name>A0A6C0AS70_9ZZZZ</name>
<organism evidence="1">
    <name type="scientific">viral metagenome</name>
    <dbReference type="NCBI Taxonomy" id="1070528"/>
    <lineage>
        <taxon>unclassified sequences</taxon>
        <taxon>metagenomes</taxon>
        <taxon>organismal metagenomes</taxon>
    </lineage>
</organism>